<dbReference type="Gene3D" id="3.20.20.370">
    <property type="entry name" value="Glycoside hydrolase/deacetylase"/>
    <property type="match status" value="1"/>
</dbReference>
<dbReference type="RefSeq" id="WP_042228679.1">
    <property type="nucleotide sequence ID" value="NZ_CP026520.1"/>
</dbReference>
<dbReference type="Pfam" id="PF04748">
    <property type="entry name" value="Polysacc_deac_2"/>
    <property type="match status" value="1"/>
</dbReference>
<protein>
    <submittedName>
        <fullName evidence="2">Divergent polysaccharide deacetylase family protein</fullName>
    </submittedName>
</protein>
<dbReference type="PANTHER" id="PTHR30105">
    <property type="entry name" value="UNCHARACTERIZED YIBQ-RELATED"/>
    <property type="match status" value="1"/>
</dbReference>
<sequence>MPGIRFGSCRLLVWTLLLAGLSIFTGLEGAASAHVDEPPAVRKAAIIIDDLGNNMKGTDAILDLPFPITAAVMPFLPSSHSDAEKAFVKGHDVIVHLPMEPLSGRKSWLGPGVITTDLSDAEVRKRVNAAIDDIPHAIGVNNHMGSKATGDERVMRLVMEVLRERGLFFLDSHTNYRSIACKEAKKVGVPCLENHLFLDDIHTKSKVTQQIHLIGAHSKAHQPCIAIGHVGAKGEITASALKDTLPKLKDTLSFVKLSQLYKPPAPETAP</sequence>
<dbReference type="OrthoDB" id="9784811at2"/>
<evidence type="ECO:0000313" key="4">
    <source>
        <dbReference type="Proteomes" id="UP001527202"/>
    </source>
</evidence>
<gene>
    <name evidence="1" type="ORF">M5X16_25870</name>
    <name evidence="2" type="ORF">PC41400_10970</name>
</gene>
<reference evidence="2 3" key="1">
    <citation type="submission" date="2018-01" db="EMBL/GenBank/DDBJ databases">
        <title>The whole genome sequencing and assembly of Paenibacillus chitinolyticus KCCM 41400 strain.</title>
        <authorList>
            <person name="Kim J.-Y."/>
            <person name="Park M.-K."/>
            <person name="Lee Y.-J."/>
            <person name="Yi H."/>
            <person name="Bahn Y.-S."/>
            <person name="Kim J.F."/>
            <person name="Lee D.-W."/>
        </authorList>
    </citation>
    <scope>NUCLEOTIDE SEQUENCE [LARGE SCALE GENOMIC DNA]</scope>
    <source>
        <strain evidence="2 3">KCCM 41400</strain>
    </source>
</reference>
<evidence type="ECO:0000313" key="2">
    <source>
        <dbReference type="EMBL" id="QAV18154.1"/>
    </source>
</evidence>
<keyword evidence="4" id="KW-1185">Reference proteome</keyword>
<dbReference type="Proteomes" id="UP001527202">
    <property type="component" value="Unassembled WGS sequence"/>
</dbReference>
<organism evidence="2 3">
    <name type="scientific">Paenibacillus chitinolyticus</name>
    <dbReference type="NCBI Taxonomy" id="79263"/>
    <lineage>
        <taxon>Bacteria</taxon>
        <taxon>Bacillati</taxon>
        <taxon>Bacillota</taxon>
        <taxon>Bacilli</taxon>
        <taxon>Bacillales</taxon>
        <taxon>Paenibacillaceae</taxon>
        <taxon>Paenibacillus</taxon>
    </lineage>
</organism>
<dbReference type="GeneID" id="95375326"/>
<dbReference type="PANTHER" id="PTHR30105:SF2">
    <property type="entry name" value="DIVERGENT POLYSACCHARIDE DEACETYLASE SUPERFAMILY"/>
    <property type="match status" value="1"/>
</dbReference>
<proteinExistence type="predicted"/>
<dbReference type="EMBL" id="JAMDMJ010000040">
    <property type="protein sequence ID" value="MCY9599192.1"/>
    <property type="molecule type" value="Genomic_DNA"/>
</dbReference>
<accession>A0A410WUY9</accession>
<name>A0A410WUY9_9BACL</name>
<dbReference type="InterPro" id="IPR006837">
    <property type="entry name" value="Divergent_DAC"/>
</dbReference>
<dbReference type="SUPFAM" id="SSF88713">
    <property type="entry name" value="Glycoside hydrolase/deacetylase"/>
    <property type="match status" value="1"/>
</dbReference>
<dbReference type="AlphaFoldDB" id="A0A410WUY9"/>
<dbReference type="Proteomes" id="UP000288943">
    <property type="component" value="Chromosome"/>
</dbReference>
<dbReference type="InterPro" id="IPR011330">
    <property type="entry name" value="Glyco_hydro/deAcase_b/a-brl"/>
</dbReference>
<reference evidence="1 4" key="2">
    <citation type="submission" date="2022-05" db="EMBL/GenBank/DDBJ databases">
        <title>Genome Sequencing of Bee-Associated Microbes.</title>
        <authorList>
            <person name="Dunlap C."/>
        </authorList>
    </citation>
    <scope>NUCLEOTIDE SEQUENCE [LARGE SCALE GENOMIC DNA]</scope>
    <source>
        <strain evidence="1 4">NRRL B-23120</strain>
    </source>
</reference>
<evidence type="ECO:0000313" key="1">
    <source>
        <dbReference type="EMBL" id="MCY9599192.1"/>
    </source>
</evidence>
<dbReference type="GO" id="GO:0005975">
    <property type="term" value="P:carbohydrate metabolic process"/>
    <property type="evidence" value="ECO:0007669"/>
    <property type="project" value="InterPro"/>
</dbReference>
<dbReference type="CDD" id="cd10936">
    <property type="entry name" value="CE4_DAC2"/>
    <property type="match status" value="1"/>
</dbReference>
<dbReference type="KEGG" id="pchi:PC41400_10970"/>
<evidence type="ECO:0000313" key="3">
    <source>
        <dbReference type="Proteomes" id="UP000288943"/>
    </source>
</evidence>
<dbReference type="EMBL" id="CP026520">
    <property type="protein sequence ID" value="QAV18154.1"/>
    <property type="molecule type" value="Genomic_DNA"/>
</dbReference>